<dbReference type="Pfam" id="PF20183">
    <property type="entry name" value="DUF6546"/>
    <property type="match status" value="1"/>
</dbReference>
<evidence type="ECO:0000259" key="1">
    <source>
        <dbReference type="Pfam" id="PF20183"/>
    </source>
</evidence>
<gene>
    <name evidence="2" type="ORF">CKAH01_09357</name>
</gene>
<reference evidence="2" key="1">
    <citation type="submission" date="2023-02" db="EMBL/GenBank/DDBJ databases">
        <title>Colletotrichum kahawae CIFC_Que2 genome sequencing and assembly.</title>
        <authorList>
            <person name="Baroncelli R."/>
        </authorList>
    </citation>
    <scope>NUCLEOTIDE SEQUENCE</scope>
    <source>
        <strain evidence="2">CIFC_Que2</strain>
    </source>
</reference>
<evidence type="ECO:0000313" key="2">
    <source>
        <dbReference type="EMBL" id="KAK2730734.1"/>
    </source>
</evidence>
<keyword evidence="3" id="KW-1185">Reference proteome</keyword>
<organism evidence="2 3">
    <name type="scientific">Colletotrichum kahawae</name>
    <name type="common">Coffee berry disease fungus</name>
    <dbReference type="NCBI Taxonomy" id="34407"/>
    <lineage>
        <taxon>Eukaryota</taxon>
        <taxon>Fungi</taxon>
        <taxon>Dikarya</taxon>
        <taxon>Ascomycota</taxon>
        <taxon>Pezizomycotina</taxon>
        <taxon>Sordariomycetes</taxon>
        <taxon>Hypocreomycetidae</taxon>
        <taxon>Glomerellales</taxon>
        <taxon>Glomerellaceae</taxon>
        <taxon>Colletotrichum</taxon>
        <taxon>Colletotrichum gloeosporioides species complex</taxon>
    </lineage>
</organism>
<proteinExistence type="predicted"/>
<dbReference type="EMBL" id="VYYT01000643">
    <property type="protein sequence ID" value="KAK2730734.1"/>
    <property type="molecule type" value="Genomic_DNA"/>
</dbReference>
<accession>A0AAE0D0E4</accession>
<protein>
    <recommendedName>
        <fullName evidence="1">DUF6546 domain-containing protein</fullName>
    </recommendedName>
</protein>
<name>A0AAE0D0E4_COLKA</name>
<dbReference type="AlphaFoldDB" id="A0AAE0D0E4"/>
<evidence type="ECO:0000313" key="3">
    <source>
        <dbReference type="Proteomes" id="UP001281614"/>
    </source>
</evidence>
<feature type="domain" description="DUF6546" evidence="1">
    <location>
        <begin position="85"/>
        <end position="268"/>
    </location>
</feature>
<dbReference type="Proteomes" id="UP001281614">
    <property type="component" value="Unassembled WGS sequence"/>
</dbReference>
<sequence length="288" mass="33828">MKKRAPEIYKERLWWERLSEFPVHAVTGVILRQHNRRQLTQILRDILCDFPGLQEFHYEPWRRVHDLDQADTDNFTPKYQESYDPAWGQQVIRIRNFWAPEELARISRKLEHLSISFMGDASDFIRVCEPLSLWEWSNLTSLALTSRLLAPYESTTKIGDVLRTAANVAMRMPKLRVMEIWNGQDGLAALFQYRSIGYWQRPVITWRATWDYALQPAVIRAWEEVGIKHRGENPWNDCVVVNEHLNAADVSCHGDAIHHLKLSSSVIRPVSLHQIRTENRILEGVHEW</sequence>
<dbReference type="InterPro" id="IPR046676">
    <property type="entry name" value="DUF6546"/>
</dbReference>
<comment type="caution">
    <text evidence="2">The sequence shown here is derived from an EMBL/GenBank/DDBJ whole genome shotgun (WGS) entry which is preliminary data.</text>
</comment>